<feature type="transmembrane region" description="Helical" evidence="2">
    <location>
        <begin position="433"/>
        <end position="453"/>
    </location>
</feature>
<keyword evidence="2" id="KW-1133">Transmembrane helix</keyword>
<keyword evidence="4" id="KW-1185">Reference proteome</keyword>
<keyword evidence="2" id="KW-0812">Transmembrane</keyword>
<evidence type="ECO:0000313" key="4">
    <source>
        <dbReference type="Proteomes" id="UP000075714"/>
    </source>
</evidence>
<proteinExistence type="inferred from homology"/>
<dbReference type="Pfam" id="PF01554">
    <property type="entry name" value="MatE"/>
    <property type="match status" value="2"/>
</dbReference>
<feature type="transmembrane region" description="Helical" evidence="2">
    <location>
        <begin position="171"/>
        <end position="194"/>
    </location>
</feature>
<accession>A0A150GIY0</accession>
<dbReference type="OrthoDB" id="2126698at2759"/>
<feature type="transmembrane region" description="Helical" evidence="2">
    <location>
        <begin position="144"/>
        <end position="165"/>
    </location>
</feature>
<comment type="similarity">
    <text evidence="1 2">Belongs to the multi antimicrobial extrusion (MATE) (TC 2.A.66.1) family.</text>
</comment>
<keyword evidence="2" id="KW-0472">Membrane</keyword>
<dbReference type="Proteomes" id="UP000075714">
    <property type="component" value="Unassembled WGS sequence"/>
</dbReference>
<evidence type="ECO:0000256" key="1">
    <source>
        <dbReference type="ARBA" id="ARBA00010199"/>
    </source>
</evidence>
<sequence>MNAAVGRSGRQQALKSTKPVFLGHQGTAELGAAAVGNTYINLMWFFMVGFATALDTLGSQAYGAGNLRALRTATLTGGLLMSALMGPMVAAMAEGERAGAVLFGQDPVVSLLMGRFCRHLIPGMWPLAWSVVLTKYLQVQGEVLLPSAAAVAAFLLNIAGNVLLIRRLGFVGSPLATSLARWVQLLLLVASVCLHERRRRRLARQPAVQDLGLSRAGVSPSDMKGGGAQDVEGAPLLQAPALDKNAVPAVRCGAEGAKQERHSGGDAGAVEQTSAEVDVTVVVIARADSRAALFDQASGCVQLSSSDNVGGYFDGGAPAIAAATEAEGEAWSRDASLWREAAAELREAVRPAALGRFLRLGVPGGLGIIFESVCFELSTVLAGRLGAVDTAAHSAMLSVMAFMYLSCPFAIGIAGSIRVGNLLGAGQPEASRIAGLLTVGVSGSLMSLVAAALLACRNVFGYMFSNDPRVVQVIARISLFVAFLEVSDGLLGSSHGVLRGCGHQITTAVATFIGFWLTGITLGYLLCERAGWGLDGIWAGIAAGDAVTCAVNVGAMARIRWRAEADGAAARLQQAGPHS</sequence>
<organism evidence="3 4">
    <name type="scientific">Gonium pectorale</name>
    <name type="common">Green alga</name>
    <dbReference type="NCBI Taxonomy" id="33097"/>
    <lineage>
        <taxon>Eukaryota</taxon>
        <taxon>Viridiplantae</taxon>
        <taxon>Chlorophyta</taxon>
        <taxon>core chlorophytes</taxon>
        <taxon>Chlorophyceae</taxon>
        <taxon>CS clade</taxon>
        <taxon>Chlamydomonadales</taxon>
        <taxon>Volvocaceae</taxon>
        <taxon>Gonium</taxon>
    </lineage>
</organism>
<comment type="caution">
    <text evidence="3">The sequence shown here is derived from an EMBL/GenBank/DDBJ whole genome shotgun (WGS) entry which is preliminary data.</text>
</comment>
<evidence type="ECO:0000313" key="3">
    <source>
        <dbReference type="EMBL" id="KXZ49773.1"/>
    </source>
</evidence>
<feature type="transmembrane region" description="Helical" evidence="2">
    <location>
        <begin position="401"/>
        <end position="421"/>
    </location>
</feature>
<dbReference type="STRING" id="33097.A0A150GIY0"/>
<dbReference type="InterPro" id="IPR002528">
    <property type="entry name" value="MATE_fam"/>
</dbReference>
<dbReference type="EMBL" id="LSYV01000020">
    <property type="protein sequence ID" value="KXZ49773.1"/>
    <property type="molecule type" value="Genomic_DNA"/>
</dbReference>
<dbReference type="GO" id="GO:0016020">
    <property type="term" value="C:membrane"/>
    <property type="evidence" value="ECO:0007669"/>
    <property type="project" value="InterPro"/>
</dbReference>
<name>A0A150GIY0_GONPE</name>
<protein>
    <recommendedName>
        <fullName evidence="2">Protein DETOXIFICATION</fullName>
    </recommendedName>
    <alternativeName>
        <fullName evidence="2">Multidrug and toxic compound extrusion protein</fullName>
    </alternativeName>
</protein>
<feature type="transmembrane region" description="Helical" evidence="2">
    <location>
        <begin position="360"/>
        <end position="381"/>
    </location>
</feature>
<feature type="transmembrane region" description="Helical" evidence="2">
    <location>
        <begin position="537"/>
        <end position="555"/>
    </location>
</feature>
<dbReference type="GO" id="GO:0015297">
    <property type="term" value="F:antiporter activity"/>
    <property type="evidence" value="ECO:0007669"/>
    <property type="project" value="InterPro"/>
</dbReference>
<dbReference type="AlphaFoldDB" id="A0A150GIY0"/>
<feature type="transmembrane region" description="Helical" evidence="2">
    <location>
        <begin position="473"/>
        <end position="493"/>
    </location>
</feature>
<gene>
    <name evidence="3" type="ORF">GPECTOR_19g224</name>
</gene>
<feature type="transmembrane region" description="Helical" evidence="2">
    <location>
        <begin position="69"/>
        <end position="92"/>
    </location>
</feature>
<dbReference type="GO" id="GO:0042910">
    <property type="term" value="F:xenobiotic transmembrane transporter activity"/>
    <property type="evidence" value="ECO:0007669"/>
    <property type="project" value="InterPro"/>
</dbReference>
<dbReference type="PANTHER" id="PTHR11206">
    <property type="entry name" value="MULTIDRUG RESISTANCE PROTEIN"/>
    <property type="match status" value="1"/>
</dbReference>
<evidence type="ECO:0000256" key="2">
    <source>
        <dbReference type="RuleBase" id="RU004914"/>
    </source>
</evidence>
<reference evidence="4" key="1">
    <citation type="journal article" date="2016" name="Nat. Commun.">
        <title>The Gonium pectorale genome demonstrates co-option of cell cycle regulation during the evolution of multicellularity.</title>
        <authorList>
            <person name="Hanschen E.R."/>
            <person name="Marriage T.N."/>
            <person name="Ferris P.J."/>
            <person name="Hamaji T."/>
            <person name="Toyoda A."/>
            <person name="Fujiyama A."/>
            <person name="Neme R."/>
            <person name="Noguchi H."/>
            <person name="Minakuchi Y."/>
            <person name="Suzuki M."/>
            <person name="Kawai-Toyooka H."/>
            <person name="Smith D.R."/>
            <person name="Sparks H."/>
            <person name="Anderson J."/>
            <person name="Bakaric R."/>
            <person name="Luria V."/>
            <person name="Karger A."/>
            <person name="Kirschner M.W."/>
            <person name="Durand P.M."/>
            <person name="Michod R.E."/>
            <person name="Nozaki H."/>
            <person name="Olson B.J."/>
        </authorList>
    </citation>
    <scope>NUCLEOTIDE SEQUENCE [LARGE SCALE GENOMIC DNA]</scope>
    <source>
        <strain evidence="4">NIES-2863</strain>
    </source>
</reference>
<feature type="transmembrane region" description="Helical" evidence="2">
    <location>
        <begin position="39"/>
        <end position="57"/>
    </location>
</feature>
<feature type="transmembrane region" description="Helical" evidence="2">
    <location>
        <begin position="505"/>
        <end position="525"/>
    </location>
</feature>